<organism evidence="1 2">
    <name type="scientific">Smallanthus sonchifolius</name>
    <dbReference type="NCBI Taxonomy" id="185202"/>
    <lineage>
        <taxon>Eukaryota</taxon>
        <taxon>Viridiplantae</taxon>
        <taxon>Streptophyta</taxon>
        <taxon>Embryophyta</taxon>
        <taxon>Tracheophyta</taxon>
        <taxon>Spermatophyta</taxon>
        <taxon>Magnoliopsida</taxon>
        <taxon>eudicotyledons</taxon>
        <taxon>Gunneridae</taxon>
        <taxon>Pentapetalae</taxon>
        <taxon>asterids</taxon>
        <taxon>campanulids</taxon>
        <taxon>Asterales</taxon>
        <taxon>Asteraceae</taxon>
        <taxon>Asteroideae</taxon>
        <taxon>Heliantheae alliance</taxon>
        <taxon>Millerieae</taxon>
        <taxon>Smallanthus</taxon>
    </lineage>
</organism>
<reference evidence="2" key="1">
    <citation type="journal article" date="2022" name="Mol. Ecol. Resour.">
        <title>The genomes of chicory, endive, great burdock and yacon provide insights into Asteraceae palaeo-polyploidization history and plant inulin production.</title>
        <authorList>
            <person name="Fan W."/>
            <person name="Wang S."/>
            <person name="Wang H."/>
            <person name="Wang A."/>
            <person name="Jiang F."/>
            <person name="Liu H."/>
            <person name="Zhao H."/>
            <person name="Xu D."/>
            <person name="Zhang Y."/>
        </authorList>
    </citation>
    <scope>NUCLEOTIDE SEQUENCE [LARGE SCALE GENOMIC DNA]</scope>
    <source>
        <strain evidence="2">cv. Yunnan</strain>
    </source>
</reference>
<protein>
    <submittedName>
        <fullName evidence="1">Uncharacterized protein</fullName>
    </submittedName>
</protein>
<sequence>MKLCSLCLRKSMLCFISFCIYDDADQNAQLLLILICLLAADLYPELMMAGAKKTFRYTISRREALGALYNLGDLTVETRPQNEKVAAHMTFDKSGLLTDERTTTWQAGTTINVKEVVLQLVYEMQIVPLQHSEGVWKVDFPTECKLNF</sequence>
<comment type="caution">
    <text evidence="1">The sequence shown here is derived from an EMBL/GenBank/DDBJ whole genome shotgun (WGS) entry which is preliminary data.</text>
</comment>
<gene>
    <name evidence="1" type="ORF">L1987_20809</name>
</gene>
<dbReference type="EMBL" id="CM042024">
    <property type="protein sequence ID" value="KAI3811093.1"/>
    <property type="molecule type" value="Genomic_DNA"/>
</dbReference>
<reference evidence="1 2" key="2">
    <citation type="journal article" date="2022" name="Mol. Ecol. Resour.">
        <title>The genomes of chicory, endive, great burdock and yacon provide insights into Asteraceae paleo-polyploidization history and plant inulin production.</title>
        <authorList>
            <person name="Fan W."/>
            <person name="Wang S."/>
            <person name="Wang H."/>
            <person name="Wang A."/>
            <person name="Jiang F."/>
            <person name="Liu H."/>
            <person name="Zhao H."/>
            <person name="Xu D."/>
            <person name="Zhang Y."/>
        </authorList>
    </citation>
    <scope>NUCLEOTIDE SEQUENCE [LARGE SCALE GENOMIC DNA]</scope>
    <source>
        <strain evidence="2">cv. Yunnan</strain>
        <tissue evidence="1">Leaves</tissue>
    </source>
</reference>
<evidence type="ECO:0000313" key="1">
    <source>
        <dbReference type="EMBL" id="KAI3811093.1"/>
    </source>
</evidence>
<accession>A0ACB9ITU5</accession>
<proteinExistence type="predicted"/>
<keyword evidence="2" id="KW-1185">Reference proteome</keyword>
<dbReference type="Proteomes" id="UP001056120">
    <property type="component" value="Linkage Group LG07"/>
</dbReference>
<evidence type="ECO:0000313" key="2">
    <source>
        <dbReference type="Proteomes" id="UP001056120"/>
    </source>
</evidence>
<name>A0ACB9ITU5_9ASTR</name>